<dbReference type="Pfam" id="PF02590">
    <property type="entry name" value="SPOUT_MTase"/>
    <property type="match status" value="1"/>
</dbReference>
<comment type="function">
    <text evidence="6">Specifically methylates the pseudouridine at position 1915 (m3Psi1915) in 23S rRNA.</text>
</comment>
<evidence type="ECO:0000256" key="3">
    <source>
        <dbReference type="ARBA" id="ARBA00022679"/>
    </source>
</evidence>
<dbReference type="NCBIfam" id="TIGR00246">
    <property type="entry name" value="tRNA_RlmH_YbeA"/>
    <property type="match status" value="1"/>
</dbReference>
<dbReference type="OrthoDB" id="9806643at2"/>
<evidence type="ECO:0000256" key="4">
    <source>
        <dbReference type="ARBA" id="ARBA00022691"/>
    </source>
</evidence>
<gene>
    <name evidence="6" type="primary">rlmH</name>
    <name evidence="7" type="ORF">C8P63_10530</name>
</gene>
<comment type="caution">
    <text evidence="6">Lacks conserved residue(s) required for the propagation of feature annotation.</text>
</comment>
<dbReference type="PANTHER" id="PTHR33603:SF1">
    <property type="entry name" value="RIBOSOMAL RNA LARGE SUBUNIT METHYLTRANSFERASE H"/>
    <property type="match status" value="1"/>
</dbReference>
<comment type="similarity">
    <text evidence="5 6">Belongs to the RNA methyltransferase RlmH family.</text>
</comment>
<evidence type="ECO:0000256" key="2">
    <source>
        <dbReference type="ARBA" id="ARBA00022603"/>
    </source>
</evidence>
<dbReference type="GO" id="GO:0070038">
    <property type="term" value="F:rRNA (pseudouridine-N3-)-methyltransferase activity"/>
    <property type="evidence" value="ECO:0007669"/>
    <property type="project" value="UniProtKB-UniRule"/>
</dbReference>
<keyword evidence="4 6" id="KW-0949">S-adenosyl-L-methionine</keyword>
<dbReference type="SUPFAM" id="SSF75217">
    <property type="entry name" value="alpha/beta knot"/>
    <property type="match status" value="1"/>
</dbReference>
<keyword evidence="8" id="KW-1185">Reference proteome</keyword>
<keyword evidence="2 6" id="KW-0489">Methyltransferase</keyword>
<comment type="subunit">
    <text evidence="6">Homodimer.</text>
</comment>
<keyword evidence="3 6" id="KW-0808">Transferase</keyword>
<name>A0A2T6C299_9BACL</name>
<comment type="catalytic activity">
    <reaction evidence="6">
        <text>pseudouridine(1915) in 23S rRNA + S-adenosyl-L-methionine = N(3)-methylpseudouridine(1915) in 23S rRNA + S-adenosyl-L-homocysteine + H(+)</text>
        <dbReference type="Rhea" id="RHEA:42752"/>
        <dbReference type="Rhea" id="RHEA-COMP:10221"/>
        <dbReference type="Rhea" id="RHEA-COMP:10222"/>
        <dbReference type="ChEBI" id="CHEBI:15378"/>
        <dbReference type="ChEBI" id="CHEBI:57856"/>
        <dbReference type="ChEBI" id="CHEBI:59789"/>
        <dbReference type="ChEBI" id="CHEBI:65314"/>
        <dbReference type="ChEBI" id="CHEBI:74486"/>
        <dbReference type="EC" id="2.1.1.177"/>
    </reaction>
</comment>
<organism evidence="7 8">
    <name type="scientific">Melghirimyces profundicolus</name>
    <dbReference type="NCBI Taxonomy" id="1242148"/>
    <lineage>
        <taxon>Bacteria</taxon>
        <taxon>Bacillati</taxon>
        <taxon>Bacillota</taxon>
        <taxon>Bacilli</taxon>
        <taxon>Bacillales</taxon>
        <taxon>Thermoactinomycetaceae</taxon>
        <taxon>Melghirimyces</taxon>
    </lineage>
</organism>
<dbReference type="Proteomes" id="UP000244240">
    <property type="component" value="Unassembled WGS sequence"/>
</dbReference>
<dbReference type="HAMAP" id="MF_00658">
    <property type="entry name" value="23SrRNA_methyltr_H"/>
    <property type="match status" value="1"/>
</dbReference>
<evidence type="ECO:0000256" key="1">
    <source>
        <dbReference type="ARBA" id="ARBA00022552"/>
    </source>
</evidence>
<dbReference type="AlphaFoldDB" id="A0A2T6C299"/>
<proteinExistence type="inferred from homology"/>
<comment type="subcellular location">
    <subcellularLocation>
        <location evidence="6">Cytoplasm</location>
    </subcellularLocation>
</comment>
<dbReference type="InterPro" id="IPR029026">
    <property type="entry name" value="tRNA_m1G_MTases_N"/>
</dbReference>
<evidence type="ECO:0000313" key="7">
    <source>
        <dbReference type="EMBL" id="PTX62435.1"/>
    </source>
</evidence>
<evidence type="ECO:0000313" key="8">
    <source>
        <dbReference type="Proteomes" id="UP000244240"/>
    </source>
</evidence>
<protein>
    <recommendedName>
        <fullName evidence="6">Ribosomal RNA large subunit methyltransferase H</fullName>
        <ecNumber evidence="6">2.1.1.177</ecNumber>
    </recommendedName>
    <alternativeName>
        <fullName evidence="6">23S rRNA (pseudouridine1915-N3)-methyltransferase</fullName>
    </alternativeName>
    <alternativeName>
        <fullName evidence="6">23S rRNA m3Psi1915 methyltransferase</fullName>
    </alternativeName>
    <alternativeName>
        <fullName evidence="6">rRNA (pseudouridine-N3-)-methyltransferase RlmH</fullName>
    </alternativeName>
</protein>
<keyword evidence="1 6" id="KW-0698">rRNA processing</keyword>
<dbReference type="PIRSF" id="PIRSF004505">
    <property type="entry name" value="MT_bac"/>
    <property type="match status" value="1"/>
</dbReference>
<dbReference type="RefSeq" id="WP_108022240.1">
    <property type="nucleotide sequence ID" value="NZ_QBKR01000005.1"/>
</dbReference>
<sequence>MHIQILAVGKLKEKYIRLAVDDYMKRISPYARVEVTEIPESKGQEPLNDAEIQRIVTGEGERILRHLSPDTYTIALAIQGVMLSSETLAHHLDQLATYGKSRIAFVIGGSYGLSDSVMQRADFTLSCSKMTFPHQLMRVILLEQVFRSFKINRGETYHK</sequence>
<feature type="binding site" evidence="6">
    <location>
        <position position="108"/>
    </location>
    <ligand>
        <name>S-adenosyl-L-methionine</name>
        <dbReference type="ChEBI" id="CHEBI:59789"/>
    </ligand>
</feature>
<keyword evidence="6" id="KW-0963">Cytoplasm</keyword>
<dbReference type="Gene3D" id="3.40.1280.10">
    <property type="match status" value="1"/>
</dbReference>
<dbReference type="InterPro" id="IPR003742">
    <property type="entry name" value="RlmH-like"/>
</dbReference>
<dbReference type="PANTHER" id="PTHR33603">
    <property type="entry name" value="METHYLTRANSFERASE"/>
    <property type="match status" value="1"/>
</dbReference>
<dbReference type="NCBIfam" id="NF000985">
    <property type="entry name" value="PRK00103.1-3"/>
    <property type="match status" value="1"/>
</dbReference>
<dbReference type="GO" id="GO:0005737">
    <property type="term" value="C:cytoplasm"/>
    <property type="evidence" value="ECO:0007669"/>
    <property type="project" value="UniProtKB-SubCell"/>
</dbReference>
<feature type="binding site" evidence="6">
    <location>
        <position position="76"/>
    </location>
    <ligand>
        <name>S-adenosyl-L-methionine</name>
        <dbReference type="ChEBI" id="CHEBI:59789"/>
    </ligand>
</feature>
<accession>A0A2T6C299</accession>
<reference evidence="7 8" key="1">
    <citation type="submission" date="2018-04" db="EMBL/GenBank/DDBJ databases">
        <title>Genomic Encyclopedia of Archaeal and Bacterial Type Strains, Phase II (KMG-II): from individual species to whole genera.</title>
        <authorList>
            <person name="Goeker M."/>
        </authorList>
    </citation>
    <scope>NUCLEOTIDE SEQUENCE [LARGE SCALE GENOMIC DNA]</scope>
    <source>
        <strain evidence="7 8">DSM 45787</strain>
    </source>
</reference>
<dbReference type="InterPro" id="IPR029028">
    <property type="entry name" value="Alpha/beta_knot_MTases"/>
</dbReference>
<dbReference type="CDD" id="cd18081">
    <property type="entry name" value="RlmH-like"/>
    <property type="match status" value="1"/>
</dbReference>
<dbReference type="EC" id="2.1.1.177" evidence="6"/>
<evidence type="ECO:0000256" key="5">
    <source>
        <dbReference type="ARBA" id="ARBA00038303"/>
    </source>
</evidence>
<evidence type="ECO:0000256" key="6">
    <source>
        <dbReference type="HAMAP-Rule" id="MF_00658"/>
    </source>
</evidence>
<dbReference type="EMBL" id="QBKR01000005">
    <property type="protein sequence ID" value="PTX62435.1"/>
    <property type="molecule type" value="Genomic_DNA"/>
</dbReference>
<comment type="caution">
    <text evidence="7">The sequence shown here is derived from an EMBL/GenBank/DDBJ whole genome shotgun (WGS) entry which is preliminary data.</text>
</comment>